<keyword evidence="9" id="KW-1185">Reference proteome</keyword>
<comment type="subunit">
    <text evidence="2">Homotrimer.</text>
</comment>
<protein>
    <recommendedName>
        <fullName evidence="6">Corrinoid adenosyltransferase</fullName>
        <ecNumber evidence="6">2.5.1.17</ecNumber>
    </recommendedName>
    <alternativeName>
        <fullName evidence="6">Cob(II)alamin adenosyltransferase</fullName>
    </alternativeName>
    <alternativeName>
        <fullName evidence="6">Cob(II)yrinic acid a,c-diamide adenosyltransferase</fullName>
    </alternativeName>
    <alternativeName>
        <fullName evidence="6">Cobinamide/cobalamin adenosyltransferase</fullName>
    </alternativeName>
</protein>
<dbReference type="PANTHER" id="PTHR12213">
    <property type="entry name" value="CORRINOID ADENOSYLTRANSFERASE"/>
    <property type="match status" value="1"/>
</dbReference>
<evidence type="ECO:0000256" key="4">
    <source>
        <dbReference type="ARBA" id="ARBA00022741"/>
    </source>
</evidence>
<dbReference type="GO" id="GO:0008817">
    <property type="term" value="F:corrinoid adenosyltransferase activity"/>
    <property type="evidence" value="ECO:0007669"/>
    <property type="project" value="UniProtKB-UniRule"/>
</dbReference>
<keyword evidence="4 6" id="KW-0547">Nucleotide-binding</keyword>
<dbReference type="GO" id="GO:0009236">
    <property type="term" value="P:cobalamin biosynthetic process"/>
    <property type="evidence" value="ECO:0007669"/>
    <property type="project" value="UniProtKB-UniRule"/>
</dbReference>
<dbReference type="OrthoDB" id="9778896at2"/>
<dbReference type="NCBIfam" id="TIGR00636">
    <property type="entry name" value="PduO_Nterm"/>
    <property type="match status" value="1"/>
</dbReference>
<dbReference type="GO" id="GO:0005524">
    <property type="term" value="F:ATP binding"/>
    <property type="evidence" value="ECO:0007669"/>
    <property type="project" value="UniProtKB-UniRule"/>
</dbReference>
<dbReference type="FunFam" id="1.20.1200.10:FF:000001">
    <property type="entry name" value="Cob(I)yrinic acid a,c-diamide adenosyltransferase"/>
    <property type="match status" value="1"/>
</dbReference>
<proteinExistence type="inferred from homology"/>
<evidence type="ECO:0000256" key="2">
    <source>
        <dbReference type="ARBA" id="ARBA00011233"/>
    </source>
</evidence>
<evidence type="ECO:0000256" key="3">
    <source>
        <dbReference type="ARBA" id="ARBA00022679"/>
    </source>
</evidence>
<reference evidence="8" key="1">
    <citation type="journal article" date="2019" name="PLoS Negl. Trop. Dis.">
        <title>Revisiting the worldwide diversity of Leptospira species in the environment.</title>
        <authorList>
            <person name="Vincent A.T."/>
            <person name="Schiettekatte O."/>
            <person name="Bourhy P."/>
            <person name="Veyrier F.J."/>
            <person name="Picardeau M."/>
        </authorList>
    </citation>
    <scope>NUCLEOTIDE SEQUENCE [LARGE SCALE GENOMIC DNA]</scope>
    <source>
        <strain evidence="8">201702692</strain>
    </source>
</reference>
<comment type="catalytic activity">
    <reaction evidence="6">
        <text>2 cob(II)alamin + reduced [electron-transfer flavoprotein] + 2 ATP = 2 adenosylcob(III)alamin + 2 triphosphate + oxidized [electron-transfer flavoprotein] + 3 H(+)</text>
        <dbReference type="Rhea" id="RHEA:28671"/>
        <dbReference type="Rhea" id="RHEA-COMP:10685"/>
        <dbReference type="Rhea" id="RHEA-COMP:10686"/>
        <dbReference type="ChEBI" id="CHEBI:15378"/>
        <dbReference type="ChEBI" id="CHEBI:16304"/>
        <dbReference type="ChEBI" id="CHEBI:18036"/>
        <dbReference type="ChEBI" id="CHEBI:18408"/>
        <dbReference type="ChEBI" id="CHEBI:30616"/>
        <dbReference type="ChEBI" id="CHEBI:57692"/>
        <dbReference type="ChEBI" id="CHEBI:58307"/>
        <dbReference type="EC" id="2.5.1.17"/>
    </reaction>
</comment>
<keyword evidence="6" id="KW-0169">Cobalamin biosynthesis</keyword>
<dbReference type="Pfam" id="PF01923">
    <property type="entry name" value="Cob_adeno_trans"/>
    <property type="match status" value="1"/>
</dbReference>
<gene>
    <name evidence="8" type="ORF">EHQ49_13475</name>
</gene>
<keyword evidence="5 6" id="KW-0067">ATP-binding</keyword>
<organism evidence="8 9">
    <name type="scientific">Leptospira perdikensis</name>
    <dbReference type="NCBI Taxonomy" id="2484948"/>
    <lineage>
        <taxon>Bacteria</taxon>
        <taxon>Pseudomonadati</taxon>
        <taxon>Spirochaetota</taxon>
        <taxon>Spirochaetia</taxon>
        <taxon>Leptospirales</taxon>
        <taxon>Leptospiraceae</taxon>
        <taxon>Leptospira</taxon>
    </lineage>
</organism>
<feature type="domain" description="Cobalamin adenosyltransferase-like" evidence="7">
    <location>
        <begin position="3"/>
        <end position="172"/>
    </location>
</feature>
<evidence type="ECO:0000256" key="5">
    <source>
        <dbReference type="ARBA" id="ARBA00022840"/>
    </source>
</evidence>
<name>A0A4R9JF47_9LEPT</name>
<dbReference type="EC" id="2.5.1.17" evidence="6"/>
<dbReference type="InterPro" id="IPR016030">
    <property type="entry name" value="CblAdoTrfase-like"/>
</dbReference>
<dbReference type="InterPro" id="IPR029499">
    <property type="entry name" value="PduO-typ"/>
</dbReference>
<dbReference type="Gene3D" id="1.20.1200.10">
    <property type="entry name" value="Cobalamin adenosyltransferase-like"/>
    <property type="match status" value="1"/>
</dbReference>
<comment type="similarity">
    <text evidence="1 6">Belongs to the Cob(I)alamin adenosyltransferase family.</text>
</comment>
<evidence type="ECO:0000313" key="8">
    <source>
        <dbReference type="EMBL" id="TGL37250.1"/>
    </source>
</evidence>
<evidence type="ECO:0000256" key="1">
    <source>
        <dbReference type="ARBA" id="ARBA00007487"/>
    </source>
</evidence>
<comment type="catalytic activity">
    <reaction evidence="6">
        <text>2 cob(II)yrinate a,c diamide + reduced [electron-transfer flavoprotein] + 2 ATP = 2 adenosylcob(III)yrinate a,c-diamide + 2 triphosphate + oxidized [electron-transfer flavoprotein] + 3 H(+)</text>
        <dbReference type="Rhea" id="RHEA:11528"/>
        <dbReference type="Rhea" id="RHEA-COMP:10685"/>
        <dbReference type="Rhea" id="RHEA-COMP:10686"/>
        <dbReference type="ChEBI" id="CHEBI:15378"/>
        <dbReference type="ChEBI" id="CHEBI:18036"/>
        <dbReference type="ChEBI" id="CHEBI:30616"/>
        <dbReference type="ChEBI" id="CHEBI:57692"/>
        <dbReference type="ChEBI" id="CHEBI:58307"/>
        <dbReference type="ChEBI" id="CHEBI:58503"/>
        <dbReference type="ChEBI" id="CHEBI:58537"/>
        <dbReference type="EC" id="2.5.1.17"/>
    </reaction>
</comment>
<accession>A0A4R9JF47</accession>
<comment type="pathway">
    <text evidence="6">Cofactor biosynthesis; adenosylcobalamin biosynthesis; adenosylcobalamin from cob(II)yrinate a,c-diamide: step 2/7.</text>
</comment>
<evidence type="ECO:0000313" key="9">
    <source>
        <dbReference type="Proteomes" id="UP000298125"/>
    </source>
</evidence>
<evidence type="ECO:0000256" key="6">
    <source>
        <dbReference type="RuleBase" id="RU366026"/>
    </source>
</evidence>
<evidence type="ECO:0000259" key="7">
    <source>
        <dbReference type="Pfam" id="PF01923"/>
    </source>
</evidence>
<keyword evidence="3 6" id="KW-0808">Transferase</keyword>
<comment type="caution">
    <text evidence="8">The sequence shown here is derived from an EMBL/GenBank/DDBJ whole genome shotgun (WGS) entry which is preliminary data.</text>
</comment>
<dbReference type="InterPro" id="IPR036451">
    <property type="entry name" value="CblAdoTrfase-like_sf"/>
</dbReference>
<dbReference type="EMBL" id="RQGA01000014">
    <property type="protein sequence ID" value="TGL37250.1"/>
    <property type="molecule type" value="Genomic_DNA"/>
</dbReference>
<dbReference type="UniPathway" id="UPA00148">
    <property type="reaction ID" value="UER00233"/>
</dbReference>
<dbReference type="Proteomes" id="UP000298125">
    <property type="component" value="Unassembled WGS sequence"/>
</dbReference>
<sequence length="191" mass="21420">MKIYTKFGDGGQTYLASGIKVSKTDPRVDLYGSCDELNSTIGLALSFAKDLTLEPIFLDHIKNIQSFLFEIGSELAGYVPRDSKEGTVVHASDVESLEKEIDRLMEVLPEIKFFILPGGSSMASALHIGRTICRRLERNLLVYIESGGEIHSDLRIYLNRLSDYLFAAARYVNFSIGEEETIWKSRTKSTK</sequence>
<dbReference type="PANTHER" id="PTHR12213:SF0">
    <property type="entry name" value="CORRINOID ADENOSYLTRANSFERASE MMAB"/>
    <property type="match status" value="1"/>
</dbReference>
<dbReference type="RefSeq" id="WP_135580185.1">
    <property type="nucleotide sequence ID" value="NZ_RQGA01000014.1"/>
</dbReference>
<dbReference type="AlphaFoldDB" id="A0A4R9JF47"/>
<dbReference type="SUPFAM" id="SSF89028">
    <property type="entry name" value="Cobalamin adenosyltransferase-like"/>
    <property type="match status" value="1"/>
</dbReference>